<dbReference type="EMBL" id="AOIA01000128">
    <property type="protein sequence ID" value="ELY55700.1"/>
    <property type="molecule type" value="Genomic_DNA"/>
</dbReference>
<dbReference type="InterPro" id="IPR057409">
    <property type="entry name" value="HVO_B0008-like_N"/>
</dbReference>
<dbReference type="Proteomes" id="UP000011531">
    <property type="component" value="Unassembled WGS sequence"/>
</dbReference>
<accession>L9X1U3</accession>
<evidence type="ECO:0000313" key="3">
    <source>
        <dbReference type="EMBL" id="ELY55700.1"/>
    </source>
</evidence>
<name>L9X1U3_9EURY</name>
<dbReference type="STRING" id="1227498.C492_15536"/>
<protein>
    <submittedName>
        <fullName evidence="3">Uncharacterized protein</fullName>
    </submittedName>
</protein>
<organism evidence="3 4">
    <name type="scientific">Natronococcus jeotgali DSM 18795</name>
    <dbReference type="NCBI Taxonomy" id="1227498"/>
    <lineage>
        <taxon>Archaea</taxon>
        <taxon>Methanobacteriati</taxon>
        <taxon>Methanobacteriota</taxon>
        <taxon>Stenosarchaea group</taxon>
        <taxon>Halobacteria</taxon>
        <taxon>Halobacteriales</taxon>
        <taxon>Natrialbaceae</taxon>
        <taxon>Natronococcus</taxon>
    </lineage>
</organism>
<feature type="domain" description="HVO-B0008-like C-terminal" evidence="2">
    <location>
        <begin position="72"/>
        <end position="122"/>
    </location>
</feature>
<dbReference type="Pfam" id="PF25215">
    <property type="entry name" value="HVO_B0008_C"/>
    <property type="match status" value="1"/>
</dbReference>
<dbReference type="Gene3D" id="1.10.10.10">
    <property type="entry name" value="Winged helix-like DNA-binding domain superfamily/Winged helix DNA-binding domain"/>
    <property type="match status" value="1"/>
</dbReference>
<reference evidence="3 4" key="1">
    <citation type="journal article" date="2014" name="PLoS Genet.">
        <title>Phylogenetically driven sequencing of extremely halophilic archaea reveals strategies for static and dynamic osmo-response.</title>
        <authorList>
            <person name="Becker E.A."/>
            <person name="Seitzer P.M."/>
            <person name="Tritt A."/>
            <person name="Larsen D."/>
            <person name="Krusor M."/>
            <person name="Yao A.I."/>
            <person name="Wu D."/>
            <person name="Madern D."/>
            <person name="Eisen J.A."/>
            <person name="Darling A.E."/>
            <person name="Facciotti M.T."/>
        </authorList>
    </citation>
    <scope>NUCLEOTIDE SEQUENCE [LARGE SCALE GENOMIC DNA]</scope>
    <source>
        <strain evidence="3 4">DSM 18795</strain>
    </source>
</reference>
<dbReference type="OrthoDB" id="264402at2157"/>
<dbReference type="InterPro" id="IPR036388">
    <property type="entry name" value="WH-like_DNA-bd_sf"/>
</dbReference>
<dbReference type="Pfam" id="PF25214">
    <property type="entry name" value="HVO_B0008_N"/>
    <property type="match status" value="1"/>
</dbReference>
<dbReference type="AlphaFoldDB" id="L9X1U3"/>
<dbReference type="InterPro" id="IPR057410">
    <property type="entry name" value="HVO_B0008-like_C"/>
</dbReference>
<proteinExistence type="predicted"/>
<keyword evidence="4" id="KW-1185">Reference proteome</keyword>
<feature type="domain" description="HVO-B0008-like N-terminal" evidence="1">
    <location>
        <begin position="11"/>
        <end position="47"/>
    </location>
</feature>
<evidence type="ECO:0000259" key="1">
    <source>
        <dbReference type="Pfam" id="PF25214"/>
    </source>
</evidence>
<evidence type="ECO:0000259" key="2">
    <source>
        <dbReference type="Pfam" id="PF25215"/>
    </source>
</evidence>
<comment type="caution">
    <text evidence="3">The sequence shown here is derived from an EMBL/GenBank/DDBJ whole genome shotgun (WGS) entry which is preliminary data.</text>
</comment>
<gene>
    <name evidence="3" type="ORF">C492_15536</name>
</gene>
<dbReference type="RefSeq" id="WP_008425060.1">
    <property type="nucleotide sequence ID" value="NZ_AOIA01000128.1"/>
</dbReference>
<evidence type="ECO:0000313" key="4">
    <source>
        <dbReference type="Proteomes" id="UP000011531"/>
    </source>
</evidence>
<sequence length="125" mass="13843">MSEQRHPPYAASCPDCDVDLESDAPNEIVDFYRRHHRVTGHDVAFTRIDPALGEAVDEDDLDEVYTLADVVAQLEGEYDDGAPIGAVAAAMSERGTSLGETLEEVHEIRMNGALYEPRDDHLRAF</sequence>